<dbReference type="EMBL" id="AP025730">
    <property type="protein sequence ID" value="BDI03885.1"/>
    <property type="molecule type" value="Genomic_DNA"/>
</dbReference>
<dbReference type="Proteomes" id="UP001057498">
    <property type="component" value="Chromosome"/>
</dbReference>
<dbReference type="Pfam" id="PF25917">
    <property type="entry name" value="BSH_RND"/>
    <property type="match status" value="1"/>
</dbReference>
<accession>A0ABM7YI48</accession>
<dbReference type="InterPro" id="IPR058626">
    <property type="entry name" value="MdtA-like_b-barrel"/>
</dbReference>
<comment type="similarity">
    <text evidence="2">Belongs to the membrane fusion protein (MFP) (TC 8.A.1) family.</text>
</comment>
<dbReference type="PROSITE" id="PS51257">
    <property type="entry name" value="PROKAR_LIPOPROTEIN"/>
    <property type="match status" value="1"/>
</dbReference>
<dbReference type="Gene3D" id="2.40.420.20">
    <property type="match status" value="1"/>
</dbReference>
<dbReference type="Gene3D" id="2.40.50.100">
    <property type="match status" value="1"/>
</dbReference>
<dbReference type="InterPro" id="IPR058624">
    <property type="entry name" value="MdtA-like_HH"/>
</dbReference>
<dbReference type="Pfam" id="PF25967">
    <property type="entry name" value="RND-MFP_C"/>
    <property type="match status" value="1"/>
</dbReference>
<feature type="chain" id="PRO_5047280953" evidence="3">
    <location>
        <begin position="30"/>
        <end position="409"/>
    </location>
</feature>
<dbReference type="Gene3D" id="2.40.30.170">
    <property type="match status" value="1"/>
</dbReference>
<feature type="signal peptide" evidence="3">
    <location>
        <begin position="1"/>
        <end position="29"/>
    </location>
</feature>
<proteinExistence type="inferred from homology"/>
<feature type="domain" description="Multidrug resistance protein MdtA-like C-terminal permuted SH3" evidence="7">
    <location>
        <begin position="310"/>
        <end position="371"/>
    </location>
</feature>
<feature type="domain" description="Multidrug resistance protein MdtA-like beta-barrel" evidence="6">
    <location>
        <begin position="216"/>
        <end position="304"/>
    </location>
</feature>
<sequence length="409" mass="41737">MRRFARTPLAVARLPVCVLLAAAALTACGGGSGSGGPGGMPPLPVGVVTVQPGTVALTTELPGRLEAWRTAQVRARVPGVVLKRLFTEGADVKAGQSLFQLDAAAYRATLDSALATQGKAEANLAQAQATLQRNQPLVAAKAISQQEWIASETALKQAQADLASAKAAVQTARLNVDYAAVLAPIGGRIGRAQVTEGALVGQGEATLLATIQQIHPLYVNFTQSANEVLRLRQAVARGTLGAVGADATRVQVLLDDGSVYPQPGKLLFSDLTVDPSSGQVTLRAELPNPQGLLLPGLYVKVRIGQAQSNDAMLLPQQAVTRGAGGDTVLVVGADRTVSPRPVKLGGSQGTQWVVLGGLKAGEQVVVDGFQKIRPKVPVTPVPWSPLGASAAGAATAAAAASAPASAGSR</sequence>
<dbReference type="SUPFAM" id="SSF111369">
    <property type="entry name" value="HlyD-like secretion proteins"/>
    <property type="match status" value="1"/>
</dbReference>
<evidence type="ECO:0000259" key="7">
    <source>
        <dbReference type="Pfam" id="PF25967"/>
    </source>
</evidence>
<evidence type="ECO:0000313" key="8">
    <source>
        <dbReference type="EMBL" id="BDI03885.1"/>
    </source>
</evidence>
<comment type="subcellular location">
    <subcellularLocation>
        <location evidence="1">Cell envelope</location>
    </subcellularLocation>
</comment>
<protein>
    <submittedName>
        <fullName evidence="8">Membrane protein</fullName>
    </submittedName>
</protein>
<dbReference type="NCBIfam" id="TIGR01730">
    <property type="entry name" value="RND_mfp"/>
    <property type="match status" value="1"/>
</dbReference>
<dbReference type="RefSeq" id="WP_251972133.1">
    <property type="nucleotide sequence ID" value="NZ_AP025730.1"/>
</dbReference>
<keyword evidence="9" id="KW-1185">Reference proteome</keyword>
<evidence type="ECO:0000313" key="9">
    <source>
        <dbReference type="Proteomes" id="UP001057498"/>
    </source>
</evidence>
<evidence type="ECO:0000259" key="4">
    <source>
        <dbReference type="Pfam" id="PF25876"/>
    </source>
</evidence>
<dbReference type="PANTHER" id="PTHR30158">
    <property type="entry name" value="ACRA/E-RELATED COMPONENT OF DRUG EFFLUX TRANSPORTER"/>
    <property type="match status" value="1"/>
</dbReference>
<dbReference type="Pfam" id="PF25944">
    <property type="entry name" value="Beta-barrel_RND"/>
    <property type="match status" value="1"/>
</dbReference>
<dbReference type="InterPro" id="IPR006143">
    <property type="entry name" value="RND_pump_MFP"/>
</dbReference>
<feature type="domain" description="Multidrug resistance protein MdtA-like barrel-sandwich hybrid" evidence="5">
    <location>
        <begin position="69"/>
        <end position="212"/>
    </location>
</feature>
<gene>
    <name evidence="8" type="ORF">CATMQ487_08550</name>
</gene>
<evidence type="ECO:0000256" key="2">
    <source>
        <dbReference type="ARBA" id="ARBA00009477"/>
    </source>
</evidence>
<name>A0ABM7YI48_9BURK</name>
<evidence type="ECO:0000259" key="5">
    <source>
        <dbReference type="Pfam" id="PF25917"/>
    </source>
</evidence>
<dbReference type="Gene3D" id="1.10.287.470">
    <property type="entry name" value="Helix hairpin bin"/>
    <property type="match status" value="1"/>
</dbReference>
<evidence type="ECO:0000256" key="3">
    <source>
        <dbReference type="SAM" id="SignalP"/>
    </source>
</evidence>
<evidence type="ECO:0000256" key="1">
    <source>
        <dbReference type="ARBA" id="ARBA00004196"/>
    </source>
</evidence>
<dbReference type="Pfam" id="PF25876">
    <property type="entry name" value="HH_MFP_RND"/>
    <property type="match status" value="1"/>
</dbReference>
<evidence type="ECO:0000259" key="6">
    <source>
        <dbReference type="Pfam" id="PF25944"/>
    </source>
</evidence>
<keyword evidence="3" id="KW-0732">Signal</keyword>
<organism evidence="8 9">
    <name type="scientific">Sphaerotilus microaerophilus</name>
    <dbReference type="NCBI Taxonomy" id="2914710"/>
    <lineage>
        <taxon>Bacteria</taxon>
        <taxon>Pseudomonadati</taxon>
        <taxon>Pseudomonadota</taxon>
        <taxon>Betaproteobacteria</taxon>
        <taxon>Burkholderiales</taxon>
        <taxon>Sphaerotilaceae</taxon>
        <taxon>Sphaerotilus</taxon>
    </lineage>
</organism>
<dbReference type="PANTHER" id="PTHR30158:SF3">
    <property type="entry name" value="MULTIDRUG EFFLUX PUMP SUBUNIT ACRA-RELATED"/>
    <property type="match status" value="1"/>
</dbReference>
<dbReference type="InterPro" id="IPR058627">
    <property type="entry name" value="MdtA-like_C"/>
</dbReference>
<feature type="domain" description="Multidrug resistance protein MdtA-like alpha-helical hairpin" evidence="4">
    <location>
        <begin position="109"/>
        <end position="179"/>
    </location>
</feature>
<reference evidence="8" key="1">
    <citation type="submission" date="2022-04" db="EMBL/GenBank/DDBJ databases">
        <title>Whole genome sequence of Sphaerotilus sp. FB-5.</title>
        <authorList>
            <person name="Takeda M."/>
            <person name="Narihara S."/>
            <person name="Akimoto M."/>
            <person name="Akimoto R."/>
            <person name="Nishiyashiki S."/>
            <person name="Murakami T."/>
        </authorList>
    </citation>
    <scope>NUCLEOTIDE SEQUENCE</scope>
    <source>
        <strain evidence="8">FB-5</strain>
    </source>
</reference>
<dbReference type="InterPro" id="IPR058625">
    <property type="entry name" value="MdtA-like_BSH"/>
</dbReference>